<dbReference type="Gene3D" id="3.40.50.720">
    <property type="entry name" value="NAD(P)-binding Rossmann-like Domain"/>
    <property type="match status" value="1"/>
</dbReference>
<dbReference type="FunFam" id="3.40.50.720:FF:000084">
    <property type="entry name" value="Short-chain dehydrogenase reductase"/>
    <property type="match status" value="1"/>
</dbReference>
<evidence type="ECO:0000256" key="2">
    <source>
        <dbReference type="ARBA" id="ARBA00023002"/>
    </source>
</evidence>
<dbReference type="InterPro" id="IPR002347">
    <property type="entry name" value="SDR_fam"/>
</dbReference>
<dbReference type="PRINTS" id="PR00080">
    <property type="entry name" value="SDRFAMILY"/>
</dbReference>
<evidence type="ECO:0000313" key="3">
    <source>
        <dbReference type="EMBL" id="MDA0179853.1"/>
    </source>
</evidence>
<name>A0A9X3S738_9ACTN</name>
<dbReference type="AlphaFoldDB" id="A0A9X3S738"/>
<evidence type="ECO:0000256" key="1">
    <source>
        <dbReference type="ARBA" id="ARBA00006484"/>
    </source>
</evidence>
<reference evidence="3" key="1">
    <citation type="submission" date="2022-10" db="EMBL/GenBank/DDBJ databases">
        <title>The WGS of Solirubrobacter phytolaccae KCTC 29190.</title>
        <authorList>
            <person name="Jiang Z."/>
        </authorList>
    </citation>
    <scope>NUCLEOTIDE SEQUENCE</scope>
    <source>
        <strain evidence="3">KCTC 29190</strain>
    </source>
</reference>
<keyword evidence="4" id="KW-1185">Reference proteome</keyword>
<dbReference type="EC" id="1.1.1.47" evidence="3"/>
<dbReference type="PRINTS" id="PR00081">
    <property type="entry name" value="GDHRDH"/>
</dbReference>
<accession>A0A9X3S738</accession>
<dbReference type="NCBIfam" id="NF005559">
    <property type="entry name" value="PRK07231.1"/>
    <property type="match status" value="1"/>
</dbReference>
<dbReference type="Proteomes" id="UP001147653">
    <property type="component" value="Unassembled WGS sequence"/>
</dbReference>
<comment type="caution">
    <text evidence="3">The sequence shown here is derived from an EMBL/GenBank/DDBJ whole genome shotgun (WGS) entry which is preliminary data.</text>
</comment>
<evidence type="ECO:0000313" key="4">
    <source>
        <dbReference type="Proteomes" id="UP001147653"/>
    </source>
</evidence>
<comment type="similarity">
    <text evidence="1">Belongs to the short-chain dehydrogenases/reductases (SDR) family.</text>
</comment>
<proteinExistence type="inferred from homology"/>
<dbReference type="PROSITE" id="PS00061">
    <property type="entry name" value="ADH_SHORT"/>
    <property type="match status" value="1"/>
</dbReference>
<dbReference type="EMBL" id="JAPDDP010000007">
    <property type="protein sequence ID" value="MDA0179853.1"/>
    <property type="molecule type" value="Genomic_DNA"/>
</dbReference>
<dbReference type="RefSeq" id="WP_270024161.1">
    <property type="nucleotide sequence ID" value="NZ_JAPDDP010000007.1"/>
</dbReference>
<protein>
    <submittedName>
        <fullName evidence="3">Glucose 1-dehydrogenase</fullName>
        <ecNumber evidence="3">1.1.1.47</ecNumber>
    </submittedName>
</protein>
<dbReference type="GO" id="GO:0047936">
    <property type="term" value="F:glucose 1-dehydrogenase [NAD(P)+] activity"/>
    <property type="evidence" value="ECO:0007669"/>
    <property type="project" value="UniProtKB-EC"/>
</dbReference>
<keyword evidence="2 3" id="KW-0560">Oxidoreductase</keyword>
<dbReference type="SUPFAM" id="SSF51735">
    <property type="entry name" value="NAD(P)-binding Rossmann-fold domains"/>
    <property type="match status" value="1"/>
</dbReference>
<dbReference type="Pfam" id="PF13561">
    <property type="entry name" value="adh_short_C2"/>
    <property type="match status" value="1"/>
</dbReference>
<dbReference type="PANTHER" id="PTHR24321">
    <property type="entry name" value="DEHYDROGENASES, SHORT CHAIN"/>
    <property type="match status" value="1"/>
</dbReference>
<gene>
    <name evidence="3" type="ORF">OJ997_06070</name>
</gene>
<dbReference type="InterPro" id="IPR020904">
    <property type="entry name" value="Sc_DH/Rdtase_CS"/>
</dbReference>
<organism evidence="3 4">
    <name type="scientific">Solirubrobacter phytolaccae</name>
    <dbReference type="NCBI Taxonomy" id="1404360"/>
    <lineage>
        <taxon>Bacteria</taxon>
        <taxon>Bacillati</taxon>
        <taxon>Actinomycetota</taxon>
        <taxon>Thermoleophilia</taxon>
        <taxon>Solirubrobacterales</taxon>
        <taxon>Solirubrobacteraceae</taxon>
        <taxon>Solirubrobacter</taxon>
    </lineage>
</organism>
<dbReference type="InterPro" id="IPR036291">
    <property type="entry name" value="NAD(P)-bd_dom_sf"/>
</dbReference>
<dbReference type="PANTHER" id="PTHR24321:SF8">
    <property type="entry name" value="ESTRADIOL 17-BETA-DEHYDROGENASE 8-RELATED"/>
    <property type="match status" value="1"/>
</dbReference>
<sequence length="241" mass="24668">MSRLSGRVAIITGGARGQGASHAERLAREGAKVITGDVLDDAGEATAAQLRGEGLDVTYRHLDVTEPADWAAAVSSADRLDVLVNNAGIIHVNPLVEETLEAWNGLLAVNVTGTLLGMQAAIPALQRAGGGSIVNVASIFGVTGSEGYVAYTASKAAIIAMTKTAALEHAVDKIRVNAICPGGVSTPMNEDEPEGGVVPLTPLGRRAHVSEISGAVTYLASDDASFVTGTELIIDGGYLAR</sequence>